<keyword evidence="1" id="KW-0812">Transmembrane</keyword>
<protein>
    <submittedName>
        <fullName evidence="3">DUF3592 domain-containing protein</fullName>
    </submittedName>
</protein>
<keyword evidence="4" id="KW-1185">Reference proteome</keyword>
<dbReference type="InterPro" id="IPR021994">
    <property type="entry name" value="DUF3592"/>
</dbReference>
<feature type="transmembrane region" description="Helical" evidence="1">
    <location>
        <begin position="106"/>
        <end position="130"/>
    </location>
</feature>
<evidence type="ECO:0000259" key="2">
    <source>
        <dbReference type="Pfam" id="PF12158"/>
    </source>
</evidence>
<organism evidence="3 4">
    <name type="scientific">Thalassotalea nanhaiensis</name>
    <dbReference type="NCBI Taxonomy" id="3065648"/>
    <lineage>
        <taxon>Bacteria</taxon>
        <taxon>Pseudomonadati</taxon>
        <taxon>Pseudomonadota</taxon>
        <taxon>Gammaproteobacteria</taxon>
        <taxon>Alteromonadales</taxon>
        <taxon>Colwelliaceae</taxon>
        <taxon>Thalassotalea</taxon>
    </lineage>
</organism>
<keyword evidence="1" id="KW-0472">Membrane</keyword>
<keyword evidence="1" id="KW-1133">Transmembrane helix</keyword>
<evidence type="ECO:0000313" key="4">
    <source>
        <dbReference type="Proteomes" id="UP001248581"/>
    </source>
</evidence>
<dbReference type="RefSeq" id="WP_348386987.1">
    <property type="nucleotide sequence ID" value="NZ_CP134146.1"/>
</dbReference>
<reference evidence="4" key="1">
    <citation type="submission" date="2023-09" db="EMBL/GenBank/DDBJ databases">
        <authorList>
            <person name="Li S."/>
            <person name="Li X."/>
            <person name="Zhang C."/>
            <person name="Zhao Z."/>
        </authorList>
    </citation>
    <scope>NUCLEOTIDE SEQUENCE [LARGE SCALE GENOMIC DNA]</scope>
    <source>
        <strain evidence="4">SQ345</strain>
    </source>
</reference>
<proteinExistence type="predicted"/>
<sequence length="137" mass="15829">MDNTEIIILVVFGALFLFELWAVIQSILAKSWSTTKGEVLESDLDVDHRGGATVAIKYSYSVNGKEYTSSNSVFGYVGYVFWCIRKWYINEDDLTVYYNPKKPNKAVLVTGLRVFFIVEFIPFGVFYFWYLKPIYGI</sequence>
<dbReference type="Pfam" id="PF12158">
    <property type="entry name" value="DUF3592"/>
    <property type="match status" value="1"/>
</dbReference>
<dbReference type="EMBL" id="CP134146">
    <property type="protein sequence ID" value="WNC67828.1"/>
    <property type="molecule type" value="Genomic_DNA"/>
</dbReference>
<feature type="transmembrane region" description="Helical" evidence="1">
    <location>
        <begin position="6"/>
        <end position="24"/>
    </location>
</feature>
<dbReference type="Proteomes" id="UP001248581">
    <property type="component" value="Chromosome"/>
</dbReference>
<evidence type="ECO:0000313" key="3">
    <source>
        <dbReference type="EMBL" id="WNC67828.1"/>
    </source>
</evidence>
<name>A0ABY9THZ1_9GAMM</name>
<accession>A0ABY9THZ1</accession>
<feature type="domain" description="DUF3592" evidence="2">
    <location>
        <begin position="35"/>
        <end position="112"/>
    </location>
</feature>
<evidence type="ECO:0000256" key="1">
    <source>
        <dbReference type="SAM" id="Phobius"/>
    </source>
</evidence>
<gene>
    <name evidence="3" type="ORF">RI845_15030</name>
</gene>